<name>A0A0C3AUI5_SERVB</name>
<organism evidence="1 2">
    <name type="scientific">Serendipita vermifera MAFF 305830</name>
    <dbReference type="NCBI Taxonomy" id="933852"/>
    <lineage>
        <taxon>Eukaryota</taxon>
        <taxon>Fungi</taxon>
        <taxon>Dikarya</taxon>
        <taxon>Basidiomycota</taxon>
        <taxon>Agaricomycotina</taxon>
        <taxon>Agaricomycetes</taxon>
        <taxon>Sebacinales</taxon>
        <taxon>Serendipitaceae</taxon>
        <taxon>Serendipita</taxon>
    </lineage>
</organism>
<keyword evidence="2" id="KW-1185">Reference proteome</keyword>
<reference evidence="2" key="2">
    <citation type="submission" date="2015-01" db="EMBL/GenBank/DDBJ databases">
        <title>Evolutionary Origins and Diversification of the Mycorrhizal Mutualists.</title>
        <authorList>
            <consortium name="DOE Joint Genome Institute"/>
            <consortium name="Mycorrhizal Genomics Consortium"/>
            <person name="Kohler A."/>
            <person name="Kuo A."/>
            <person name="Nagy L.G."/>
            <person name="Floudas D."/>
            <person name="Copeland A."/>
            <person name="Barry K.W."/>
            <person name="Cichocki N."/>
            <person name="Veneault-Fourrey C."/>
            <person name="LaButti K."/>
            <person name="Lindquist E.A."/>
            <person name="Lipzen A."/>
            <person name="Lundell T."/>
            <person name="Morin E."/>
            <person name="Murat C."/>
            <person name="Riley R."/>
            <person name="Ohm R."/>
            <person name="Sun H."/>
            <person name="Tunlid A."/>
            <person name="Henrissat B."/>
            <person name="Grigoriev I.V."/>
            <person name="Hibbett D.S."/>
            <person name="Martin F."/>
        </authorList>
    </citation>
    <scope>NUCLEOTIDE SEQUENCE [LARGE SCALE GENOMIC DNA]</scope>
    <source>
        <strain evidence="2">MAFF 305830</strain>
    </source>
</reference>
<dbReference type="OrthoDB" id="2564568at2759"/>
<evidence type="ECO:0000313" key="1">
    <source>
        <dbReference type="EMBL" id="KIM28225.1"/>
    </source>
</evidence>
<reference evidence="1 2" key="1">
    <citation type="submission" date="2014-04" db="EMBL/GenBank/DDBJ databases">
        <authorList>
            <consortium name="DOE Joint Genome Institute"/>
            <person name="Kuo A."/>
            <person name="Zuccaro A."/>
            <person name="Kohler A."/>
            <person name="Nagy L.G."/>
            <person name="Floudas D."/>
            <person name="Copeland A."/>
            <person name="Barry K.W."/>
            <person name="Cichocki N."/>
            <person name="Veneault-Fourrey C."/>
            <person name="LaButti K."/>
            <person name="Lindquist E.A."/>
            <person name="Lipzen A."/>
            <person name="Lundell T."/>
            <person name="Morin E."/>
            <person name="Murat C."/>
            <person name="Sun H."/>
            <person name="Tunlid A."/>
            <person name="Henrissat B."/>
            <person name="Grigoriev I.V."/>
            <person name="Hibbett D.S."/>
            <person name="Martin F."/>
            <person name="Nordberg H.P."/>
            <person name="Cantor M.N."/>
            <person name="Hua S.X."/>
        </authorList>
    </citation>
    <scope>NUCLEOTIDE SEQUENCE [LARGE SCALE GENOMIC DNA]</scope>
    <source>
        <strain evidence="1 2">MAFF 305830</strain>
    </source>
</reference>
<evidence type="ECO:0000313" key="2">
    <source>
        <dbReference type="Proteomes" id="UP000054097"/>
    </source>
</evidence>
<sequence length="218" mass="22758">MYISSAIWTIVACLSSFLRFFSIFFLNFFPTVAIGETYGMKQEDLHNLIKRQSSTTYQQCTNTCNSYSTLSSQCSSLIATSMTAYSTCFCSGAVASAVVECINCGIGIAASQSDIDLVAYVVNTYSNACNTLGTPITIAITTQPAVNFPCSLNFSTGNGVAPTTAPPLITIPTLTSATPTPTVTTATPTGIAIPTDFSIDPSQLSLLSSLLGGISAAV</sequence>
<protein>
    <submittedName>
        <fullName evidence="1">Uncharacterized protein</fullName>
    </submittedName>
</protein>
<dbReference type="AlphaFoldDB" id="A0A0C3AUI5"/>
<gene>
    <name evidence="1" type="ORF">M408DRAFT_144613</name>
</gene>
<dbReference type="Proteomes" id="UP000054097">
    <property type="component" value="Unassembled WGS sequence"/>
</dbReference>
<dbReference type="HOGENOM" id="CLU_1267568_0_0_1"/>
<proteinExistence type="predicted"/>
<dbReference type="EMBL" id="KN824294">
    <property type="protein sequence ID" value="KIM28225.1"/>
    <property type="molecule type" value="Genomic_DNA"/>
</dbReference>
<accession>A0A0C3AUI5</accession>